<keyword evidence="4 6" id="KW-1133">Transmembrane helix</keyword>
<feature type="transmembrane region" description="Helical" evidence="6">
    <location>
        <begin position="127"/>
        <end position="144"/>
    </location>
</feature>
<feature type="transmembrane region" description="Helical" evidence="6">
    <location>
        <begin position="37"/>
        <end position="61"/>
    </location>
</feature>
<sequence length="208" mass="22550">MTAFFNGLMITGGLIIAIGAQNAFVLKQGLLKQNISIVVLLCWLCDFVLIACGTFGVSALFSQNSTASLILSASGGIFLLLYGLAGLKRAFRANNALIVAAGNKIDPPTAWKTATATLAITLLNPHVYIDTIMLIGGSAAALSFQEKWYFLSGALMTSAIWFCSIGFGARLLLPLFRRETTWQILDLIIAVMMFYLSYTLLLPVWEIL</sequence>
<comment type="subcellular location">
    <subcellularLocation>
        <location evidence="1">Cell membrane</location>
        <topology evidence="1">Multi-pass membrane protein</topology>
    </subcellularLocation>
</comment>
<evidence type="ECO:0000313" key="7">
    <source>
        <dbReference type="EMBL" id="VEJ49141.1"/>
    </source>
</evidence>
<evidence type="ECO:0000256" key="5">
    <source>
        <dbReference type="ARBA" id="ARBA00023136"/>
    </source>
</evidence>
<name>A0A3S5A6Q7_9NEIS</name>
<evidence type="ECO:0000313" key="8">
    <source>
        <dbReference type="Proteomes" id="UP000272771"/>
    </source>
</evidence>
<reference evidence="7 8" key="1">
    <citation type="submission" date="2018-12" db="EMBL/GenBank/DDBJ databases">
        <authorList>
            <consortium name="Pathogen Informatics"/>
        </authorList>
    </citation>
    <scope>NUCLEOTIDE SEQUENCE [LARGE SCALE GENOMIC DNA]</scope>
    <source>
        <strain evidence="7 8">NCTC12742</strain>
    </source>
</reference>
<dbReference type="RefSeq" id="WP_004284725.1">
    <property type="nucleotide sequence ID" value="NZ_CAUJRG010000003.1"/>
</dbReference>
<keyword evidence="2" id="KW-1003">Cell membrane</keyword>
<evidence type="ECO:0000256" key="1">
    <source>
        <dbReference type="ARBA" id="ARBA00004651"/>
    </source>
</evidence>
<dbReference type="OrthoDB" id="5638726at2"/>
<dbReference type="PANTHER" id="PTHR30086">
    <property type="entry name" value="ARGININE EXPORTER PROTEIN ARGO"/>
    <property type="match status" value="1"/>
</dbReference>
<evidence type="ECO:0000256" key="3">
    <source>
        <dbReference type="ARBA" id="ARBA00022692"/>
    </source>
</evidence>
<keyword evidence="8" id="KW-1185">Reference proteome</keyword>
<feature type="transmembrane region" description="Helical" evidence="6">
    <location>
        <begin position="184"/>
        <end position="205"/>
    </location>
</feature>
<dbReference type="GO" id="GO:0015171">
    <property type="term" value="F:amino acid transmembrane transporter activity"/>
    <property type="evidence" value="ECO:0007669"/>
    <property type="project" value="TreeGrafter"/>
</dbReference>
<feature type="transmembrane region" description="Helical" evidence="6">
    <location>
        <begin position="150"/>
        <end position="172"/>
    </location>
</feature>
<dbReference type="STRING" id="28091.SAMEA3174300_00705"/>
<dbReference type="AlphaFoldDB" id="A0A3S5A6Q7"/>
<keyword evidence="5 6" id="KW-0472">Membrane</keyword>
<keyword evidence="3 6" id="KW-0812">Transmembrane</keyword>
<feature type="transmembrane region" description="Helical" evidence="6">
    <location>
        <begin position="6"/>
        <end position="25"/>
    </location>
</feature>
<evidence type="ECO:0000256" key="4">
    <source>
        <dbReference type="ARBA" id="ARBA00022989"/>
    </source>
</evidence>
<dbReference type="Pfam" id="PF01810">
    <property type="entry name" value="LysE"/>
    <property type="match status" value="1"/>
</dbReference>
<evidence type="ECO:0000256" key="2">
    <source>
        <dbReference type="ARBA" id="ARBA00022475"/>
    </source>
</evidence>
<protein>
    <submittedName>
        <fullName evidence="7">Arginine exporter protein ArgO</fullName>
    </submittedName>
</protein>
<dbReference type="InterPro" id="IPR001123">
    <property type="entry name" value="LeuE-type"/>
</dbReference>
<organism evidence="7 8">
    <name type="scientific">Neisseria weaveri</name>
    <dbReference type="NCBI Taxonomy" id="28091"/>
    <lineage>
        <taxon>Bacteria</taxon>
        <taxon>Pseudomonadati</taxon>
        <taxon>Pseudomonadota</taxon>
        <taxon>Betaproteobacteria</taxon>
        <taxon>Neisseriales</taxon>
        <taxon>Neisseriaceae</taxon>
        <taxon>Neisseria</taxon>
    </lineage>
</organism>
<dbReference type="PANTHER" id="PTHR30086:SF20">
    <property type="entry name" value="ARGININE EXPORTER PROTEIN ARGO-RELATED"/>
    <property type="match status" value="1"/>
</dbReference>
<accession>A0A3S5A6Q7</accession>
<proteinExistence type="predicted"/>
<dbReference type="GO" id="GO:0005886">
    <property type="term" value="C:plasma membrane"/>
    <property type="evidence" value="ECO:0007669"/>
    <property type="project" value="UniProtKB-SubCell"/>
</dbReference>
<evidence type="ECO:0000256" key="6">
    <source>
        <dbReference type="SAM" id="Phobius"/>
    </source>
</evidence>
<dbReference type="EMBL" id="LR134533">
    <property type="protein sequence ID" value="VEJ49141.1"/>
    <property type="molecule type" value="Genomic_DNA"/>
</dbReference>
<gene>
    <name evidence="7" type="primary">argO</name>
    <name evidence="7" type="ORF">NCTC12742_00049</name>
</gene>
<dbReference type="Proteomes" id="UP000272771">
    <property type="component" value="Chromosome"/>
</dbReference>
<feature type="transmembrane region" description="Helical" evidence="6">
    <location>
        <begin position="67"/>
        <end position="87"/>
    </location>
</feature>